<accession>A0A2S6CWA9</accession>
<dbReference type="OrthoDB" id="2897833at2"/>
<dbReference type="Pfam" id="PF23169">
    <property type="entry name" value="HalD"/>
    <property type="match status" value="1"/>
</dbReference>
<sequence length="257" mass="29749">MTTATKVNFWEQEIAENIATNFSESSLTFLAHQFKRDGFIKVADIMPWKIRQEMKQEALRLLELYSERRDLKLATTGNTPRNMSVVTSENIAASSEFVNTIYKSEALLNILEKLAGEPFLPCPSKDEEFLITRHEKSGDTHGWHWGDYRYALIWILETPPIEYGGMLQCVPHTSWNKTNPRIHEYLCENPISTYGFVSGDIYLLKSDTTLHRTVPLNRDATRIMLNMTWGCMDDKKRNLNGNDRWWAEEEVEAGTYS</sequence>
<dbReference type="RefSeq" id="WP_104387134.1">
    <property type="nucleotide sequence ID" value="NZ_PGEM01000038.1"/>
</dbReference>
<proteinExistence type="predicted"/>
<dbReference type="AlphaFoldDB" id="A0A2S6CWA9"/>
<evidence type="ECO:0000313" key="2">
    <source>
        <dbReference type="Proteomes" id="UP000239589"/>
    </source>
</evidence>
<dbReference type="Proteomes" id="UP000239589">
    <property type="component" value="Unassembled WGS sequence"/>
</dbReference>
<dbReference type="EMBL" id="PGEM01000038">
    <property type="protein sequence ID" value="PPJ64063.1"/>
    <property type="molecule type" value="Genomic_DNA"/>
</dbReference>
<dbReference type="Gene3D" id="2.60.120.620">
    <property type="entry name" value="q2cbj1_9rhob like domain"/>
    <property type="match status" value="1"/>
</dbReference>
<protein>
    <submittedName>
        <fullName evidence="1">ArpA protein</fullName>
    </submittedName>
</protein>
<dbReference type="SUPFAM" id="SSF51197">
    <property type="entry name" value="Clavaminate synthase-like"/>
    <property type="match status" value="1"/>
</dbReference>
<gene>
    <name evidence="1" type="ORF">CUN59_06855</name>
</gene>
<comment type="caution">
    <text evidence="1">The sequence shown here is derived from an EMBL/GenBank/DDBJ whole genome shotgun (WGS) entry which is preliminary data.</text>
</comment>
<organism evidence="1 2">
    <name type="scientific">Cuspidothrix issatschenkoi CHARLIE-1</name>
    <dbReference type="NCBI Taxonomy" id="2052836"/>
    <lineage>
        <taxon>Bacteria</taxon>
        <taxon>Bacillati</taxon>
        <taxon>Cyanobacteriota</taxon>
        <taxon>Cyanophyceae</taxon>
        <taxon>Nostocales</taxon>
        <taxon>Aphanizomenonaceae</taxon>
        <taxon>Cuspidothrix</taxon>
    </lineage>
</organism>
<evidence type="ECO:0000313" key="1">
    <source>
        <dbReference type="EMBL" id="PPJ64063.1"/>
    </source>
</evidence>
<reference evidence="1 2" key="1">
    <citation type="submission" date="2018-02" db="EMBL/GenBank/DDBJ databases">
        <title>Discovery of a pederin family compound in a non-symbiotic bloom-forming cyanobacterium.</title>
        <authorList>
            <person name="Kust A."/>
            <person name="Mares J."/>
            <person name="Jokela J."/>
            <person name="Urajova P."/>
            <person name="Hajek J."/>
            <person name="Saurav K."/>
            <person name="Voracova K."/>
            <person name="Fewer D.P."/>
            <person name="Haapaniemi E."/>
            <person name="Permi P."/>
            <person name="Rehakova K."/>
            <person name="Sivonen K."/>
            <person name="Hrouzek P."/>
        </authorList>
    </citation>
    <scope>NUCLEOTIDE SEQUENCE [LARGE SCALE GENOMIC DNA]</scope>
    <source>
        <strain evidence="1 2">CHARLIE-1</strain>
    </source>
</reference>
<keyword evidence="2" id="KW-1185">Reference proteome</keyword>
<name>A0A2S6CWA9_9CYAN</name>
<dbReference type="InterPro" id="IPR056470">
    <property type="entry name" value="BesD/HalB-like"/>
</dbReference>